<dbReference type="PANTHER" id="PTHR15263:SF1">
    <property type="entry name" value="NF-KAPPA-B INHIBITOR-LIKE PROTEIN 1"/>
    <property type="match status" value="1"/>
</dbReference>
<evidence type="ECO:0000256" key="7">
    <source>
        <dbReference type="ARBA" id="ARBA00030621"/>
    </source>
</evidence>
<name>A0AAD7STK3_9TELE</name>
<dbReference type="GO" id="GO:0043124">
    <property type="term" value="P:negative regulation of canonical NF-kappaB signal transduction"/>
    <property type="evidence" value="ECO:0007669"/>
    <property type="project" value="InterPro"/>
</dbReference>
<dbReference type="Gene3D" id="1.25.40.20">
    <property type="entry name" value="Ankyrin repeat-containing domain"/>
    <property type="match status" value="1"/>
</dbReference>
<keyword evidence="3" id="KW-0597">Phosphoprotein</keyword>
<dbReference type="Proteomes" id="UP001221898">
    <property type="component" value="Unassembled WGS sequence"/>
</dbReference>
<reference evidence="11" key="1">
    <citation type="journal article" date="2023" name="Science">
        <title>Genome structures resolve the early diversification of teleost fishes.</title>
        <authorList>
            <person name="Parey E."/>
            <person name="Louis A."/>
            <person name="Montfort J."/>
            <person name="Bouchez O."/>
            <person name="Roques C."/>
            <person name="Iampietro C."/>
            <person name="Lluch J."/>
            <person name="Castinel A."/>
            <person name="Donnadieu C."/>
            <person name="Desvignes T."/>
            <person name="Floi Bucao C."/>
            <person name="Jouanno E."/>
            <person name="Wen M."/>
            <person name="Mejri S."/>
            <person name="Dirks R."/>
            <person name="Jansen H."/>
            <person name="Henkel C."/>
            <person name="Chen W.J."/>
            <person name="Zahm M."/>
            <person name="Cabau C."/>
            <person name="Klopp C."/>
            <person name="Thompson A.W."/>
            <person name="Robinson-Rechavi M."/>
            <person name="Braasch I."/>
            <person name="Lecointre G."/>
            <person name="Bobe J."/>
            <person name="Postlethwait J.H."/>
            <person name="Berthelot C."/>
            <person name="Roest Crollius H."/>
            <person name="Guiguen Y."/>
        </authorList>
    </citation>
    <scope>NUCLEOTIDE SEQUENCE</scope>
    <source>
        <strain evidence="11">NC1722</strain>
    </source>
</reference>
<accession>A0AAD7STK3</accession>
<dbReference type="InterPro" id="IPR038753">
    <property type="entry name" value="NFKBIL1"/>
</dbReference>
<dbReference type="AlphaFoldDB" id="A0AAD7STK3"/>
<feature type="compositionally biased region" description="Basic residues" evidence="10">
    <location>
        <begin position="197"/>
        <end position="214"/>
    </location>
</feature>
<feature type="region of interest" description="Disordered" evidence="10">
    <location>
        <begin position="193"/>
        <end position="223"/>
    </location>
</feature>
<evidence type="ECO:0000256" key="3">
    <source>
        <dbReference type="ARBA" id="ARBA00022553"/>
    </source>
</evidence>
<evidence type="ECO:0000256" key="4">
    <source>
        <dbReference type="ARBA" id="ARBA00022737"/>
    </source>
</evidence>
<gene>
    <name evidence="11" type="ORF">AAFF_G00252290</name>
</gene>
<comment type="caution">
    <text evidence="11">The sequence shown here is derived from an EMBL/GenBank/DDBJ whole genome shotgun (WGS) entry which is preliminary data.</text>
</comment>
<dbReference type="PROSITE" id="PS50297">
    <property type="entry name" value="ANK_REP_REGION"/>
    <property type="match status" value="1"/>
</dbReference>
<dbReference type="SUPFAM" id="SSF48403">
    <property type="entry name" value="Ankyrin repeat"/>
    <property type="match status" value="1"/>
</dbReference>
<protein>
    <recommendedName>
        <fullName evidence="2">NF-kappa-B inhibitor-like protein 1</fullName>
    </recommendedName>
    <alternativeName>
        <fullName evidence="7">Inhibitor of kappa B-like protein</fullName>
    </alternativeName>
    <alternativeName>
        <fullName evidence="8">Nuclear factor of kappa light polypeptide gene enhancer in B-cells inhibitor-like 1</fullName>
    </alternativeName>
</protein>
<sequence length="360" mass="42175">MVSRKQKRVLRYVEEGSLLKLKSYLRKHPELELNFSDGRKRRSPLHLACSLGDDGLLRLLLKHGADPLHKDRKGDTPLHLAANRALKRGKRAYDDLVVPLQKSCPVAMETQNNAGVTPRDLLQWMREVQEPPAKDSSSTAANPEREWRDKLFGECQDEFFETFGQYDEDFFHDDIDTEDFGGWAERMRQEYHEKQHARAQRVAASRRPKGRKREKTKEEAEEEERIRQELQARFQMEHAEYLARGTRKEEETRLSRKRQYEEKCAATFRGESEARLGYADIPWPAPRGSVEEMVEVMLHGADRRDLPAFRKLLRRQQALWHPDKFSQRCGSRLEEGERRKILDTVTALSQELNRLAQSIR</sequence>
<keyword evidence="12" id="KW-1185">Reference proteome</keyword>
<feature type="repeat" description="ANK" evidence="9">
    <location>
        <begin position="40"/>
        <end position="72"/>
    </location>
</feature>
<evidence type="ECO:0000256" key="10">
    <source>
        <dbReference type="SAM" id="MobiDB-lite"/>
    </source>
</evidence>
<evidence type="ECO:0000256" key="5">
    <source>
        <dbReference type="ARBA" id="ARBA00023043"/>
    </source>
</evidence>
<dbReference type="GO" id="GO:0005634">
    <property type="term" value="C:nucleus"/>
    <property type="evidence" value="ECO:0007669"/>
    <property type="project" value="UniProtKB-SubCell"/>
</dbReference>
<dbReference type="PANTHER" id="PTHR15263">
    <property type="entry name" value="I-KAPPA-B-LIKE PROTEIN IKBL"/>
    <property type="match status" value="1"/>
</dbReference>
<evidence type="ECO:0000256" key="1">
    <source>
        <dbReference type="ARBA" id="ARBA00004123"/>
    </source>
</evidence>
<evidence type="ECO:0000256" key="8">
    <source>
        <dbReference type="ARBA" id="ARBA00030802"/>
    </source>
</evidence>
<dbReference type="Pfam" id="PF12796">
    <property type="entry name" value="Ank_2"/>
    <property type="match status" value="1"/>
</dbReference>
<proteinExistence type="predicted"/>
<organism evidence="11 12">
    <name type="scientific">Aldrovandia affinis</name>
    <dbReference type="NCBI Taxonomy" id="143900"/>
    <lineage>
        <taxon>Eukaryota</taxon>
        <taxon>Metazoa</taxon>
        <taxon>Chordata</taxon>
        <taxon>Craniata</taxon>
        <taxon>Vertebrata</taxon>
        <taxon>Euteleostomi</taxon>
        <taxon>Actinopterygii</taxon>
        <taxon>Neopterygii</taxon>
        <taxon>Teleostei</taxon>
        <taxon>Notacanthiformes</taxon>
        <taxon>Halosauridae</taxon>
        <taxon>Aldrovandia</taxon>
    </lineage>
</organism>
<evidence type="ECO:0000313" key="11">
    <source>
        <dbReference type="EMBL" id="KAJ8408594.1"/>
    </source>
</evidence>
<evidence type="ECO:0000256" key="6">
    <source>
        <dbReference type="ARBA" id="ARBA00023242"/>
    </source>
</evidence>
<evidence type="ECO:0000256" key="2">
    <source>
        <dbReference type="ARBA" id="ARBA00014259"/>
    </source>
</evidence>
<dbReference type="InterPro" id="IPR036770">
    <property type="entry name" value="Ankyrin_rpt-contain_sf"/>
</dbReference>
<evidence type="ECO:0000313" key="12">
    <source>
        <dbReference type="Proteomes" id="UP001221898"/>
    </source>
</evidence>
<keyword evidence="4" id="KW-0677">Repeat</keyword>
<keyword evidence="5 9" id="KW-0040">ANK repeat</keyword>
<comment type="subcellular location">
    <subcellularLocation>
        <location evidence="1">Nucleus</location>
    </subcellularLocation>
</comment>
<evidence type="ECO:0000256" key="9">
    <source>
        <dbReference type="PROSITE-ProRule" id="PRU00023"/>
    </source>
</evidence>
<dbReference type="EMBL" id="JAINUG010000034">
    <property type="protein sequence ID" value="KAJ8408594.1"/>
    <property type="molecule type" value="Genomic_DNA"/>
</dbReference>
<dbReference type="SMART" id="SM00248">
    <property type="entry name" value="ANK"/>
    <property type="match status" value="2"/>
</dbReference>
<keyword evidence="6" id="KW-0539">Nucleus</keyword>
<dbReference type="InterPro" id="IPR002110">
    <property type="entry name" value="Ankyrin_rpt"/>
</dbReference>
<dbReference type="PROSITE" id="PS50088">
    <property type="entry name" value="ANK_REPEAT"/>
    <property type="match status" value="1"/>
</dbReference>